<feature type="domain" description="HTH APSES-type" evidence="2">
    <location>
        <begin position="358"/>
        <end position="476"/>
    </location>
</feature>
<evidence type="ECO:0000313" key="3">
    <source>
        <dbReference type="EMBL" id="CBX94408.1"/>
    </source>
</evidence>
<proteinExistence type="predicted"/>
<dbReference type="InterPro" id="IPR051642">
    <property type="entry name" value="SWI6-like"/>
</dbReference>
<dbReference type="PANTHER" id="PTHR43828:SF5">
    <property type="entry name" value="TRANSCRIPTIONAL REPRESSOR XBP1"/>
    <property type="match status" value="1"/>
</dbReference>
<keyword evidence="4" id="KW-1185">Reference proteome</keyword>
<name>E4ZSM8_LEPMJ</name>
<evidence type="ECO:0000259" key="2">
    <source>
        <dbReference type="PROSITE" id="PS51299"/>
    </source>
</evidence>
<organism evidence="4">
    <name type="scientific">Leptosphaeria maculans (strain JN3 / isolate v23.1.3 / race Av1-4-5-6-7-8)</name>
    <name type="common">Blackleg fungus</name>
    <name type="synonym">Phoma lingam</name>
    <dbReference type="NCBI Taxonomy" id="985895"/>
    <lineage>
        <taxon>Eukaryota</taxon>
        <taxon>Fungi</taxon>
        <taxon>Dikarya</taxon>
        <taxon>Ascomycota</taxon>
        <taxon>Pezizomycotina</taxon>
        <taxon>Dothideomycetes</taxon>
        <taxon>Pleosporomycetidae</taxon>
        <taxon>Pleosporales</taxon>
        <taxon>Pleosporineae</taxon>
        <taxon>Leptosphaeriaceae</taxon>
        <taxon>Plenodomus</taxon>
        <taxon>Plenodomus lingam/Leptosphaeria maculans species complex</taxon>
    </lineage>
</organism>
<dbReference type="eggNOG" id="ENOG502S1IW">
    <property type="taxonomic scope" value="Eukaryota"/>
</dbReference>
<dbReference type="SUPFAM" id="SSF54616">
    <property type="entry name" value="DNA-binding domain of Mlu1-box binding protein MBP1"/>
    <property type="match status" value="1"/>
</dbReference>
<sequence>MTGGPCLLNWIERGCWEQKDLSTALSDLVSRRKLGRRIIATNTHGYPLIGDVLIHTQLEKHQDRGHTKEASFGPITDSAVSQHIKPLSVRAETPSIHLHTGPRLHDARASFGDASRLSVCASGPKKGTFVSICGALIDHIRQHRQHLSTIYTSHCIPILYHQTSPDKAILVSITFVVVVSGSRRPAVRPLIRLWTSELTIAEQVFSLDTPQGSPGNCHGTVSFVRKCVDYKSSSNFHDIYVSSFNLFSAFSSPHPCQIPISSLLNPFCTDSSLHGSPEPPTRLSRPVVTAGLSRRQRVPKDAPVFTEGNKTVGHVNFPPHEAGYDQHLKDQHRRFQVFPAGQISRKGVRHIPYNSDKKDFLEKTGRDAFEMFQYTYKRPSDDKEYVVVWDYNIGLVRMTPFFKSCKYAKTIPAKALRENPGLKDISYSITGGALVCQGYWFPYEAAKAVAATFCYDIRWALTPVFGADFPDLCIHPHDPRYAKFIIEPAIVRHCTRETKRFREEGPSYLLATEASNSYHPRDRMERRVRPTDIESGYGTDTDRSDKYYCSPQVSPRSQFTPINRSLSPRSPYPADFFTVASPVRTQYQQGTLACTSVPIEYGEGSFRTKRTLSKVAFSDNCDDDQQSRPPTAATVDSCHSGRTSGGSDAVVTQYR</sequence>
<dbReference type="GO" id="GO:0000981">
    <property type="term" value="F:DNA-binding transcription factor activity, RNA polymerase II-specific"/>
    <property type="evidence" value="ECO:0007669"/>
    <property type="project" value="UniProtKB-ARBA"/>
</dbReference>
<dbReference type="InterPro" id="IPR003163">
    <property type="entry name" value="Tscrpt_reg_HTH_APSES-type"/>
</dbReference>
<dbReference type="OrthoDB" id="5562739at2759"/>
<dbReference type="Proteomes" id="UP000002668">
    <property type="component" value="Genome"/>
</dbReference>
<dbReference type="STRING" id="985895.E4ZSM8"/>
<dbReference type="InterPro" id="IPR036887">
    <property type="entry name" value="HTH_APSES_sf"/>
</dbReference>
<dbReference type="VEuPathDB" id="FungiDB:LEMA_P121720.1"/>
<protein>
    <recommendedName>
        <fullName evidence="2">HTH APSES-type domain-containing protein</fullName>
    </recommendedName>
</protein>
<gene>
    <name evidence="3" type="ORF">LEMA_P121720.1</name>
</gene>
<evidence type="ECO:0000313" key="4">
    <source>
        <dbReference type="Proteomes" id="UP000002668"/>
    </source>
</evidence>
<dbReference type="InParanoid" id="E4ZSM8"/>
<dbReference type="GO" id="GO:0030907">
    <property type="term" value="C:MBF transcription complex"/>
    <property type="evidence" value="ECO:0007669"/>
    <property type="project" value="TreeGrafter"/>
</dbReference>
<reference evidence="4" key="1">
    <citation type="journal article" date="2011" name="Nat. Commun.">
        <title>Effector diversification within compartments of the Leptosphaeria maculans genome affected by Repeat-Induced Point mutations.</title>
        <authorList>
            <person name="Rouxel T."/>
            <person name="Grandaubert J."/>
            <person name="Hane J.K."/>
            <person name="Hoede C."/>
            <person name="van de Wouw A.P."/>
            <person name="Couloux A."/>
            <person name="Dominguez V."/>
            <person name="Anthouard V."/>
            <person name="Bally P."/>
            <person name="Bourras S."/>
            <person name="Cozijnsen A.J."/>
            <person name="Ciuffetti L.M."/>
            <person name="Degrave A."/>
            <person name="Dilmaghani A."/>
            <person name="Duret L."/>
            <person name="Fudal I."/>
            <person name="Goodwin S.B."/>
            <person name="Gout L."/>
            <person name="Glaser N."/>
            <person name="Linglin J."/>
            <person name="Kema G.H.J."/>
            <person name="Lapalu N."/>
            <person name="Lawrence C.B."/>
            <person name="May K."/>
            <person name="Meyer M."/>
            <person name="Ollivier B."/>
            <person name="Poulain J."/>
            <person name="Schoch C.L."/>
            <person name="Simon A."/>
            <person name="Spatafora J.W."/>
            <person name="Stachowiak A."/>
            <person name="Turgeon B.G."/>
            <person name="Tyler B.M."/>
            <person name="Vincent D."/>
            <person name="Weissenbach J."/>
            <person name="Amselem J."/>
            <person name="Quesneville H."/>
            <person name="Oliver R.P."/>
            <person name="Wincker P."/>
            <person name="Balesdent M.-H."/>
            <person name="Howlett B.J."/>
        </authorList>
    </citation>
    <scope>NUCLEOTIDE SEQUENCE [LARGE SCALE GENOMIC DNA]</scope>
    <source>
        <strain evidence="4">JN3 / isolate v23.1.3 / race Av1-4-5-6-7-8</strain>
    </source>
</reference>
<dbReference type="Gene3D" id="3.10.260.10">
    <property type="entry name" value="Transcription regulator HTH, APSES-type DNA-binding domain"/>
    <property type="match status" value="1"/>
</dbReference>
<feature type="region of interest" description="Disordered" evidence="1">
    <location>
        <begin position="619"/>
        <end position="655"/>
    </location>
</feature>
<evidence type="ECO:0000256" key="1">
    <source>
        <dbReference type="SAM" id="MobiDB-lite"/>
    </source>
</evidence>
<dbReference type="HOGENOM" id="CLU_418597_0_0_1"/>
<dbReference type="AlphaFoldDB" id="E4ZSM8"/>
<accession>E4ZSM8</accession>
<dbReference type="EMBL" id="FP929122">
    <property type="protein sequence ID" value="CBX94408.1"/>
    <property type="molecule type" value="Genomic_DNA"/>
</dbReference>
<dbReference type="GO" id="GO:0003677">
    <property type="term" value="F:DNA binding"/>
    <property type="evidence" value="ECO:0007669"/>
    <property type="project" value="InterPro"/>
</dbReference>
<dbReference type="PANTHER" id="PTHR43828">
    <property type="entry name" value="ASPARAGINASE"/>
    <property type="match status" value="1"/>
</dbReference>
<dbReference type="PROSITE" id="PS51299">
    <property type="entry name" value="HTH_APSES"/>
    <property type="match status" value="1"/>
</dbReference>
<dbReference type="GO" id="GO:0033309">
    <property type="term" value="C:SBF transcription complex"/>
    <property type="evidence" value="ECO:0007669"/>
    <property type="project" value="TreeGrafter"/>
</dbReference>